<protein>
    <submittedName>
        <fullName evidence="1">Uncharacterized protein</fullName>
    </submittedName>
</protein>
<keyword evidence="2" id="KW-1185">Reference proteome</keyword>
<accession>A0A8J5MQ09</accession>
<name>A0A8J5MQ09_HOMAM</name>
<comment type="caution">
    <text evidence="1">The sequence shown here is derived from an EMBL/GenBank/DDBJ whole genome shotgun (WGS) entry which is preliminary data.</text>
</comment>
<gene>
    <name evidence="1" type="ORF">Hamer_G004190</name>
</gene>
<dbReference type="AlphaFoldDB" id="A0A8J5MQ09"/>
<sequence length="79" mass="8710">MDDYMTLPGSTTFFQLDSGTLDTNIKSQIRQGHSTVGKSSNRLDEVILFPVLTATCRASRRHTTVSTPTTNFAAHITHI</sequence>
<reference evidence="1" key="1">
    <citation type="journal article" date="2021" name="Sci. Adv.">
        <title>The American lobster genome reveals insights on longevity, neural, and immune adaptations.</title>
        <authorList>
            <person name="Polinski J.M."/>
            <person name="Zimin A.V."/>
            <person name="Clark K.F."/>
            <person name="Kohn A.B."/>
            <person name="Sadowski N."/>
            <person name="Timp W."/>
            <person name="Ptitsyn A."/>
            <person name="Khanna P."/>
            <person name="Romanova D.Y."/>
            <person name="Williams P."/>
            <person name="Greenwood S.J."/>
            <person name="Moroz L.L."/>
            <person name="Walt D.R."/>
            <person name="Bodnar A.G."/>
        </authorList>
    </citation>
    <scope>NUCLEOTIDE SEQUENCE</scope>
    <source>
        <strain evidence="1">GMGI-L3</strain>
    </source>
</reference>
<evidence type="ECO:0000313" key="1">
    <source>
        <dbReference type="EMBL" id="KAG7159548.1"/>
    </source>
</evidence>
<evidence type="ECO:0000313" key="2">
    <source>
        <dbReference type="Proteomes" id="UP000747542"/>
    </source>
</evidence>
<organism evidence="1 2">
    <name type="scientific">Homarus americanus</name>
    <name type="common">American lobster</name>
    <dbReference type="NCBI Taxonomy" id="6706"/>
    <lineage>
        <taxon>Eukaryota</taxon>
        <taxon>Metazoa</taxon>
        <taxon>Ecdysozoa</taxon>
        <taxon>Arthropoda</taxon>
        <taxon>Crustacea</taxon>
        <taxon>Multicrustacea</taxon>
        <taxon>Malacostraca</taxon>
        <taxon>Eumalacostraca</taxon>
        <taxon>Eucarida</taxon>
        <taxon>Decapoda</taxon>
        <taxon>Pleocyemata</taxon>
        <taxon>Astacidea</taxon>
        <taxon>Nephropoidea</taxon>
        <taxon>Nephropidae</taxon>
        <taxon>Homarus</taxon>
    </lineage>
</organism>
<proteinExistence type="predicted"/>
<dbReference type="EMBL" id="JAHLQT010033114">
    <property type="protein sequence ID" value="KAG7159548.1"/>
    <property type="molecule type" value="Genomic_DNA"/>
</dbReference>
<dbReference type="Proteomes" id="UP000747542">
    <property type="component" value="Unassembled WGS sequence"/>
</dbReference>